<reference evidence="1 2" key="1">
    <citation type="submission" date="2014-03" db="EMBL/GenBank/DDBJ databases">
        <title>Draft Genome of Photorhabdus luminescens BA1, an Egyptian Isolate.</title>
        <authorList>
            <person name="Ghazal S."/>
            <person name="Hurst S.G.IV."/>
            <person name="Morris K."/>
            <person name="Thomas K."/>
            <person name="Tisa L.S."/>
        </authorList>
    </citation>
    <scope>NUCLEOTIDE SEQUENCE [LARGE SCALE GENOMIC DNA]</scope>
    <source>
        <strain evidence="1 2">BA1</strain>
    </source>
</reference>
<evidence type="ECO:0000313" key="1">
    <source>
        <dbReference type="EMBL" id="EYU17156.1"/>
    </source>
</evidence>
<proteinExistence type="predicted"/>
<dbReference type="Proteomes" id="UP000023464">
    <property type="component" value="Unassembled WGS sequence"/>
</dbReference>
<name>A0A022PNA6_9GAMM</name>
<keyword evidence="2" id="KW-1185">Reference proteome</keyword>
<protein>
    <submittedName>
        <fullName evidence="1">Uncharacterized protein</fullName>
    </submittedName>
</protein>
<dbReference type="EMBL" id="JFGV01000002">
    <property type="protein sequence ID" value="EYU17156.1"/>
    <property type="molecule type" value="Genomic_DNA"/>
</dbReference>
<evidence type="ECO:0000313" key="2">
    <source>
        <dbReference type="Proteomes" id="UP000023464"/>
    </source>
</evidence>
<accession>A0A022PNA6</accession>
<comment type="caution">
    <text evidence="1">The sequence shown here is derived from an EMBL/GenBank/DDBJ whole genome shotgun (WGS) entry which is preliminary data.</text>
</comment>
<dbReference type="AlphaFoldDB" id="A0A022PNA6"/>
<organism evidence="1 2">
    <name type="scientific">Photorhabdus aegyptia</name>
    <dbReference type="NCBI Taxonomy" id="2805098"/>
    <lineage>
        <taxon>Bacteria</taxon>
        <taxon>Pseudomonadati</taxon>
        <taxon>Pseudomonadota</taxon>
        <taxon>Gammaproteobacteria</taxon>
        <taxon>Enterobacterales</taxon>
        <taxon>Morganellaceae</taxon>
        <taxon>Photorhabdus</taxon>
    </lineage>
</organism>
<sequence length="64" mass="7539">MKKNYAILPQIINTMEVSNELWGIPDSSSNFIYDNSATKKFTRDFKQPFYYKGFYNHALSYIMG</sequence>
<dbReference type="PATRIC" id="fig|1393736.3.peg.217"/>
<gene>
    <name evidence="1" type="ORF">BA1DRAFT_00215</name>
</gene>